<accession>A0A0G3GP51</accession>
<dbReference type="SUPFAM" id="SSF53474">
    <property type="entry name" value="alpha/beta-Hydrolases"/>
    <property type="match status" value="1"/>
</dbReference>
<reference evidence="1 2" key="1">
    <citation type="submission" date="2015-05" db="EMBL/GenBank/DDBJ databases">
        <title>Complete genome sequence of Corynebacterium epidermidicanis DSM 45586, isolated from the skin of a dog suffering from pruritus.</title>
        <authorList>
            <person name="Ruckert C."/>
            <person name="Albersmeier A."/>
            <person name="Winkler A."/>
            <person name="Tauch A."/>
        </authorList>
    </citation>
    <scope>NUCLEOTIDE SEQUENCE [LARGE SCALE GENOMIC DNA]</scope>
    <source>
        <strain evidence="1 2">DSM 45586</strain>
    </source>
</reference>
<dbReference type="KEGG" id="cei:CEPID_05300"/>
<name>A0A0G3GP51_9CORY</name>
<dbReference type="InterPro" id="IPR029058">
    <property type="entry name" value="AB_hydrolase_fold"/>
</dbReference>
<gene>
    <name evidence="1" type="ORF">CEPID_05300</name>
</gene>
<sequence>MRVLFVGGWYDVFVGGAAEGFQLARQAGLDAELLLGPWSHNLWQRQLNGVDCGPSAEFSFQQEVIDFLSRNEPGPRLRYFTMGDCRWHEASQWPPADATPATLAVTVDESSQALHFPTHPVPAAGGHSC</sequence>
<dbReference type="AlphaFoldDB" id="A0A0G3GP51"/>
<dbReference type="RefSeq" id="WP_047240040.1">
    <property type="nucleotide sequence ID" value="NZ_CP011541.1"/>
</dbReference>
<evidence type="ECO:0000313" key="2">
    <source>
        <dbReference type="Proteomes" id="UP000035368"/>
    </source>
</evidence>
<proteinExistence type="predicted"/>
<dbReference type="EMBL" id="CP011541">
    <property type="protein sequence ID" value="AKK02929.1"/>
    <property type="molecule type" value="Genomic_DNA"/>
</dbReference>
<dbReference type="Gene3D" id="3.40.50.1820">
    <property type="entry name" value="alpha/beta hydrolase"/>
    <property type="match status" value="1"/>
</dbReference>
<protein>
    <submittedName>
        <fullName evidence="1">X-Pro dipeptidyl-peptidase (S15 family)</fullName>
    </submittedName>
</protein>
<dbReference type="Proteomes" id="UP000035368">
    <property type="component" value="Chromosome"/>
</dbReference>
<dbReference type="STRING" id="1050174.CEPID_05300"/>
<dbReference type="PATRIC" id="fig|1050174.4.peg.1073"/>
<evidence type="ECO:0000313" key="1">
    <source>
        <dbReference type="EMBL" id="AKK02929.1"/>
    </source>
</evidence>
<dbReference type="OrthoDB" id="5240615at2"/>
<keyword evidence="2" id="KW-1185">Reference proteome</keyword>
<organism evidence="1 2">
    <name type="scientific">Corynebacterium epidermidicanis</name>
    <dbReference type="NCBI Taxonomy" id="1050174"/>
    <lineage>
        <taxon>Bacteria</taxon>
        <taxon>Bacillati</taxon>
        <taxon>Actinomycetota</taxon>
        <taxon>Actinomycetes</taxon>
        <taxon>Mycobacteriales</taxon>
        <taxon>Corynebacteriaceae</taxon>
        <taxon>Corynebacterium</taxon>
    </lineage>
</organism>